<dbReference type="GeneID" id="78252654"/>
<name>A0A8I1KI95_9GAMM</name>
<evidence type="ECO:0000313" key="2">
    <source>
        <dbReference type="EMBL" id="MBJ7266820.1"/>
    </source>
</evidence>
<dbReference type="RefSeq" id="WP_199494394.1">
    <property type="nucleotide sequence ID" value="NZ_CAXAWT010000004.1"/>
</dbReference>
<keyword evidence="1" id="KW-1133">Transmembrane helix</keyword>
<gene>
    <name evidence="2" type="ORF">JHC10_07655</name>
    <name evidence="3" type="ORF">JHC11_11780</name>
</gene>
<dbReference type="Proteomes" id="UP000621390">
    <property type="component" value="Unassembled WGS sequence"/>
</dbReference>
<dbReference type="Proteomes" id="UP000655994">
    <property type="component" value="Unassembled WGS sequence"/>
</dbReference>
<dbReference type="EMBL" id="JAEMOP010000009">
    <property type="protein sequence ID" value="MBJ7316665.1"/>
    <property type="molecule type" value="Genomic_DNA"/>
</dbReference>
<protein>
    <submittedName>
        <fullName evidence="3">Uncharacterized protein</fullName>
    </submittedName>
</protein>
<keyword evidence="1" id="KW-0472">Membrane</keyword>
<evidence type="ECO:0000313" key="4">
    <source>
        <dbReference type="Proteomes" id="UP000621390"/>
    </source>
</evidence>
<evidence type="ECO:0000313" key="5">
    <source>
        <dbReference type="Proteomes" id="UP000655994"/>
    </source>
</evidence>
<dbReference type="AlphaFoldDB" id="A0A8I1KI95"/>
<reference evidence="3 5" key="1">
    <citation type="submission" date="2020-09" db="EMBL/GenBank/DDBJ databases">
        <title>Draft Genomes of Bacterial Isolates from North Pond Shallow Sediments.</title>
        <authorList>
            <person name="Kiel Reese B."/>
            <person name="Mullis M."/>
            <person name="Weisend R.E."/>
        </authorList>
    </citation>
    <scope>NUCLEOTIDE SEQUENCE</scope>
    <source>
        <strain evidence="3">KJE-2</strain>
        <strain evidence="2 5">KJE-3</strain>
    </source>
</reference>
<sequence>MSDNKQAQNLEDQLEQIKKEGIEPPQDFWPVIENRLSHSEPLAKKGRGFWSGAVAASIVIATFMAGWQLSVPKSSDNPVTGYYLLAEKMNAEQQAQIYSMRVGYETAGYRQMNGNTEENLTQLAFAREEITESLRKTPGDPNLLELLRWVNEQELKLLSQSYTLTKTVQEI</sequence>
<feature type="transmembrane region" description="Helical" evidence="1">
    <location>
        <begin position="49"/>
        <end position="69"/>
    </location>
</feature>
<organism evidence="3 4">
    <name type="scientific">Idiomarina abyssalis</name>
    <dbReference type="NCBI Taxonomy" id="86102"/>
    <lineage>
        <taxon>Bacteria</taxon>
        <taxon>Pseudomonadati</taxon>
        <taxon>Pseudomonadota</taxon>
        <taxon>Gammaproteobacteria</taxon>
        <taxon>Alteromonadales</taxon>
        <taxon>Idiomarinaceae</taxon>
        <taxon>Idiomarina</taxon>
    </lineage>
</organism>
<dbReference type="EMBL" id="JAEMOS010000021">
    <property type="protein sequence ID" value="MBJ7266820.1"/>
    <property type="molecule type" value="Genomic_DNA"/>
</dbReference>
<evidence type="ECO:0000256" key="1">
    <source>
        <dbReference type="SAM" id="Phobius"/>
    </source>
</evidence>
<keyword evidence="1" id="KW-0812">Transmembrane</keyword>
<proteinExistence type="predicted"/>
<keyword evidence="5" id="KW-1185">Reference proteome</keyword>
<accession>A0A8I1KI95</accession>
<comment type="caution">
    <text evidence="3">The sequence shown here is derived from an EMBL/GenBank/DDBJ whole genome shotgun (WGS) entry which is preliminary data.</text>
</comment>
<evidence type="ECO:0000313" key="3">
    <source>
        <dbReference type="EMBL" id="MBJ7316665.1"/>
    </source>
</evidence>